<dbReference type="AlphaFoldDB" id="V5Z8V6"/>
<evidence type="ECO:0000313" key="2">
    <source>
        <dbReference type="Proteomes" id="UP000018217"/>
    </source>
</evidence>
<dbReference type="EMBL" id="CAHS01000015">
    <property type="protein sequence ID" value="CCG87664.1"/>
    <property type="molecule type" value="Genomic_DNA"/>
</dbReference>
<evidence type="ECO:0000313" key="1">
    <source>
        <dbReference type="EMBL" id="CCG87664.1"/>
    </source>
</evidence>
<organism evidence="1 2">
    <name type="scientific">Erwinia piriflorinigrans CFBP 5888</name>
    <dbReference type="NCBI Taxonomy" id="1161919"/>
    <lineage>
        <taxon>Bacteria</taxon>
        <taxon>Pseudomonadati</taxon>
        <taxon>Pseudomonadota</taxon>
        <taxon>Gammaproteobacteria</taxon>
        <taxon>Enterobacterales</taxon>
        <taxon>Erwiniaceae</taxon>
        <taxon>Erwinia</taxon>
    </lineage>
</organism>
<comment type="caution">
    <text evidence="1">The sequence shown here is derived from an EMBL/GenBank/DDBJ whole genome shotgun (WGS) entry which is preliminary data.</text>
</comment>
<dbReference type="Proteomes" id="UP000018217">
    <property type="component" value="Unassembled WGS sequence"/>
</dbReference>
<reference evidence="1 2" key="1">
    <citation type="journal article" date="2013" name="Syst. Appl. Microbiol.">
        <title>Phylogenetic position and virulence apparatus of the pear flower necrosis pathogen Erwinia piriflorinigrans CFBP 5888T as assessed by comparative genomics.</title>
        <authorList>
            <person name="Smits T.H."/>
            <person name="Rezzonico F."/>
            <person name="Lopez M.M."/>
            <person name="Blom J."/>
            <person name="Goesmann A."/>
            <person name="Frey J.E."/>
            <person name="Duffy B."/>
        </authorList>
    </citation>
    <scope>NUCLEOTIDE SEQUENCE [LARGE SCALE GENOMIC DNA]</scope>
    <source>
        <strain evidence="2">CFBP5888</strain>
    </source>
</reference>
<sequence length="38" mass="4087">MNSATSYPKQVRGTGDEVNFCVSFVLNPGAISRKIDLA</sequence>
<gene>
    <name evidence="1" type="ORF">EPIR_2299</name>
</gene>
<accession>V5Z8V6</accession>
<keyword evidence="2" id="KW-1185">Reference proteome</keyword>
<proteinExistence type="predicted"/>
<name>V5Z8V6_9GAMM</name>
<protein>
    <submittedName>
        <fullName evidence="1">Uncharacterized protein</fullName>
    </submittedName>
</protein>